<feature type="compositionally biased region" description="Basic and acidic residues" evidence="10">
    <location>
        <begin position="158"/>
        <end position="185"/>
    </location>
</feature>
<evidence type="ECO:0000256" key="9">
    <source>
        <dbReference type="ARBA" id="ARBA00023201"/>
    </source>
</evidence>
<feature type="transmembrane region" description="Helical" evidence="11">
    <location>
        <begin position="477"/>
        <end position="497"/>
    </location>
</feature>
<accession>A0A286U058</accession>
<dbReference type="AlphaFoldDB" id="A0A286U058"/>
<reference evidence="13 14" key="1">
    <citation type="journal article" date="2017" name="Environ. Microbiol. Rep.">
        <title>Genetic diversity of marine anaerobic ammonium-oxidizing bacteria as revealed by genomic and proteomic analyses of 'Candidatus Scalindua japonica'.</title>
        <authorList>
            <person name="Oshiki M."/>
            <person name="Mizuto K."/>
            <person name="Kimura Z."/>
            <person name="Kindaichi T."/>
            <person name="Satoh H."/>
            <person name="Okabe S."/>
        </authorList>
    </citation>
    <scope>NUCLEOTIDE SEQUENCE [LARGE SCALE GENOMIC DNA]</scope>
    <source>
        <strain evidence="14">husup-a2</strain>
    </source>
</reference>
<keyword evidence="5 11" id="KW-1133">Transmembrane helix</keyword>
<feature type="domain" description="Cation/H+ exchanger transmembrane" evidence="12">
    <location>
        <begin position="431"/>
        <end position="809"/>
    </location>
</feature>
<feature type="transmembrane region" description="Helical" evidence="11">
    <location>
        <begin position="786"/>
        <end position="804"/>
    </location>
</feature>
<protein>
    <submittedName>
        <fullName evidence="13">Sodium/potassium proton antiport protein GerN</fullName>
    </submittedName>
</protein>
<comment type="subcellular location">
    <subcellularLocation>
        <location evidence="1">Membrane</location>
        <topology evidence="1">Multi-pass membrane protein</topology>
    </subcellularLocation>
</comment>
<evidence type="ECO:0000256" key="11">
    <source>
        <dbReference type="SAM" id="Phobius"/>
    </source>
</evidence>
<feature type="transmembrane region" description="Helical" evidence="11">
    <location>
        <begin position="15"/>
        <end position="34"/>
    </location>
</feature>
<evidence type="ECO:0000256" key="2">
    <source>
        <dbReference type="ARBA" id="ARBA00022448"/>
    </source>
</evidence>
<dbReference type="PANTHER" id="PTHR43562:SF3">
    <property type="entry name" value="SODIUM ION_PROTON EXCHANGER (EUROFUNG)"/>
    <property type="match status" value="1"/>
</dbReference>
<feature type="transmembrane region" description="Helical" evidence="11">
    <location>
        <begin position="421"/>
        <end position="441"/>
    </location>
</feature>
<feature type="compositionally biased region" description="Basic and acidic residues" evidence="10">
    <location>
        <begin position="228"/>
        <end position="249"/>
    </location>
</feature>
<sequence>MSYLDYFIFKHTIKLKQVFTMLLIFLFYSYGIWIPQGKAENGSITKDLEQVPVNNKEEIHALPVGQRGISLTTLDDRPYPDSVEDKTPSSDAVDEKNLQENPSAKEEDEKFVAEKETSSAASPITPPKLANNEEMPSVEEEMDNHASVTDNKQQENSFDEKKSSSLEEERSSISHLINTEEKESQDREEDDISSPFSESFPVTVHKQKTVSEFGIDDNEITGETSPESEDKQGVVADKDMLSDVKEKKNPSASSRAEIPAHSFDERESLAQEEEEEWQTSKDFGEQQVITSDEETDSQEPPREITTSEIQALPVEQSGVSLTTLDDSEITDDTSPGSEDKQGIVSDKELLSDVKEKETPPITSKINESPDYRKLDISMPLNRGAQAAGEEGDTQEKVRKKTESDEVKPAWEIWHTDPTQSIILAVVIALIAAKLGGWIAGVLGFPGVVGKLILGMILGNIYLLTGSDYFDFLKTMPFLMMLSYFGTLVLLLTAGLHTDLRAIFRVGPSSVLVCLGGMVVPAGLGLVVSHFLLPDSSTGSKVLLAIILCSTSTGLLFAILNELKIMNTIEGRVITGATILTEIIVILSFGIVSGIVVKGGVSLLGISISFGIATFLLITAVIIIFKYGERFGNFLTNRLTEGLNIPIIVILSLLMAFMFGSIGLHTVIGAFIAGLFLRNVKLRNSDEDEHRNVESFIRPFYALLVPILFLRVGAQVDLQSFLNLNAILLGLNITGAAILGKLFCGICPIEKGTNRLLIGFGMAMKLEGTLILAGIGRDVGIFNDTVFSSIIMSIVFTSTICPFLMKKLLFKKNNTSSESICIDPEKTELVKAPLNKRMRLKIFGYLI</sequence>
<feature type="transmembrane region" description="Helical" evidence="11">
    <location>
        <begin position="572"/>
        <end position="595"/>
    </location>
</feature>
<evidence type="ECO:0000313" key="13">
    <source>
        <dbReference type="EMBL" id="GAX61522.1"/>
    </source>
</evidence>
<feature type="transmembrane region" description="Helical" evidence="11">
    <location>
        <begin position="644"/>
        <end position="675"/>
    </location>
</feature>
<feature type="compositionally biased region" description="Basic and acidic residues" evidence="10">
    <location>
        <begin position="393"/>
        <end position="402"/>
    </location>
</feature>
<keyword evidence="7" id="KW-0406">Ion transport</keyword>
<dbReference type="GO" id="GO:1902600">
    <property type="term" value="P:proton transmembrane transport"/>
    <property type="evidence" value="ECO:0007669"/>
    <property type="project" value="InterPro"/>
</dbReference>
<evidence type="ECO:0000256" key="5">
    <source>
        <dbReference type="ARBA" id="ARBA00022989"/>
    </source>
</evidence>
<feature type="compositionally biased region" description="Basic and acidic residues" evidence="10">
    <location>
        <begin position="337"/>
        <end position="358"/>
    </location>
</feature>
<feature type="transmembrane region" description="Helical" evidence="11">
    <location>
        <begin position="755"/>
        <end position="774"/>
    </location>
</feature>
<dbReference type="Pfam" id="PF00999">
    <property type="entry name" value="Na_H_Exchanger"/>
    <property type="match status" value="1"/>
</dbReference>
<evidence type="ECO:0000256" key="8">
    <source>
        <dbReference type="ARBA" id="ARBA00023136"/>
    </source>
</evidence>
<dbReference type="OrthoDB" id="9793589at2"/>
<evidence type="ECO:0000256" key="7">
    <source>
        <dbReference type="ARBA" id="ARBA00023065"/>
    </source>
</evidence>
<evidence type="ECO:0000256" key="10">
    <source>
        <dbReference type="SAM" id="MobiDB-lite"/>
    </source>
</evidence>
<dbReference type="InterPro" id="IPR038770">
    <property type="entry name" value="Na+/solute_symporter_sf"/>
</dbReference>
<feature type="transmembrane region" description="Helical" evidence="11">
    <location>
        <begin position="447"/>
        <end position="465"/>
    </location>
</feature>
<organism evidence="13 14">
    <name type="scientific">Candidatus Scalindua japonica</name>
    <dbReference type="NCBI Taxonomy" id="1284222"/>
    <lineage>
        <taxon>Bacteria</taxon>
        <taxon>Pseudomonadati</taxon>
        <taxon>Planctomycetota</taxon>
        <taxon>Candidatus Brocadiia</taxon>
        <taxon>Candidatus Brocadiales</taxon>
        <taxon>Candidatus Scalinduaceae</taxon>
        <taxon>Candidatus Scalindua</taxon>
    </lineage>
</organism>
<dbReference type="Gene3D" id="1.20.1530.20">
    <property type="match status" value="1"/>
</dbReference>
<keyword evidence="2" id="KW-0813">Transport</keyword>
<keyword evidence="4 11" id="KW-0812">Transmembrane</keyword>
<proteinExistence type="predicted"/>
<name>A0A286U058_9BACT</name>
<comment type="caution">
    <text evidence="13">The sequence shown here is derived from an EMBL/GenBank/DDBJ whole genome shotgun (WGS) entry which is preliminary data.</text>
</comment>
<feature type="region of interest" description="Disordered" evidence="10">
    <location>
        <begin position="71"/>
        <end position="369"/>
    </location>
</feature>
<gene>
    <name evidence="13" type="ORF">SCALIN_C24_0021</name>
</gene>
<feature type="region of interest" description="Disordered" evidence="10">
    <location>
        <begin position="381"/>
        <end position="402"/>
    </location>
</feature>
<evidence type="ECO:0000256" key="3">
    <source>
        <dbReference type="ARBA" id="ARBA00022449"/>
    </source>
</evidence>
<keyword evidence="14" id="KW-1185">Reference proteome</keyword>
<dbReference type="InterPro" id="IPR006153">
    <property type="entry name" value="Cation/H_exchanger_TM"/>
</dbReference>
<feature type="transmembrane region" description="Helical" evidence="11">
    <location>
        <begin position="725"/>
        <end position="743"/>
    </location>
</feature>
<evidence type="ECO:0000256" key="4">
    <source>
        <dbReference type="ARBA" id="ARBA00022692"/>
    </source>
</evidence>
<feature type="compositionally biased region" description="Basic and acidic residues" evidence="10">
    <location>
        <begin position="74"/>
        <end position="117"/>
    </location>
</feature>
<keyword evidence="8 11" id="KW-0472">Membrane</keyword>
<dbReference type="PANTHER" id="PTHR43562">
    <property type="entry name" value="NAPA-TYPE SODIUM/HYDROGEN ANTIPORTER"/>
    <property type="match status" value="1"/>
</dbReference>
<evidence type="ECO:0000259" key="12">
    <source>
        <dbReference type="Pfam" id="PF00999"/>
    </source>
</evidence>
<keyword evidence="6" id="KW-0915">Sodium</keyword>
<dbReference type="EMBL" id="BAOS01000024">
    <property type="protein sequence ID" value="GAX61522.1"/>
    <property type="molecule type" value="Genomic_DNA"/>
</dbReference>
<keyword evidence="3" id="KW-0050">Antiport</keyword>
<feature type="transmembrane region" description="Helical" evidence="11">
    <location>
        <begin position="509"/>
        <end position="532"/>
    </location>
</feature>
<evidence type="ECO:0000256" key="6">
    <source>
        <dbReference type="ARBA" id="ARBA00023053"/>
    </source>
</evidence>
<feature type="transmembrane region" description="Helical" evidence="11">
    <location>
        <begin position="541"/>
        <end position="560"/>
    </location>
</feature>
<keyword evidence="9" id="KW-0739">Sodium transport</keyword>
<evidence type="ECO:0000313" key="14">
    <source>
        <dbReference type="Proteomes" id="UP000218542"/>
    </source>
</evidence>
<dbReference type="GO" id="GO:0015297">
    <property type="term" value="F:antiporter activity"/>
    <property type="evidence" value="ECO:0007669"/>
    <property type="project" value="UniProtKB-KW"/>
</dbReference>
<dbReference type="GO" id="GO:0016020">
    <property type="term" value="C:membrane"/>
    <property type="evidence" value="ECO:0007669"/>
    <property type="project" value="UniProtKB-SubCell"/>
</dbReference>
<dbReference type="GO" id="GO:0006814">
    <property type="term" value="P:sodium ion transport"/>
    <property type="evidence" value="ECO:0007669"/>
    <property type="project" value="UniProtKB-KW"/>
</dbReference>
<feature type="compositionally biased region" description="Polar residues" evidence="10">
    <location>
        <begin position="146"/>
        <end position="156"/>
    </location>
</feature>
<evidence type="ECO:0000256" key="1">
    <source>
        <dbReference type="ARBA" id="ARBA00004141"/>
    </source>
</evidence>
<feature type="transmembrane region" description="Helical" evidence="11">
    <location>
        <begin position="602"/>
        <end position="624"/>
    </location>
</feature>
<dbReference type="Proteomes" id="UP000218542">
    <property type="component" value="Unassembled WGS sequence"/>
</dbReference>